<comment type="subcellular location">
    <subcellularLocation>
        <location evidence="7">Nucleus</location>
        <location evidence="7">Nuclear pore complex</location>
    </subcellularLocation>
    <subcellularLocation>
        <location evidence="7">Nucleus membrane</location>
    </subcellularLocation>
</comment>
<dbReference type="GO" id="GO:0006606">
    <property type="term" value="P:protein import into nucleus"/>
    <property type="evidence" value="ECO:0007669"/>
    <property type="project" value="TreeGrafter"/>
</dbReference>
<dbReference type="GO" id="GO:0017056">
    <property type="term" value="F:structural constituent of nuclear pore"/>
    <property type="evidence" value="ECO:0007669"/>
    <property type="project" value="UniProtKB-UniRule"/>
</dbReference>
<evidence type="ECO:0000256" key="4">
    <source>
        <dbReference type="ARBA" id="ARBA00023010"/>
    </source>
</evidence>
<evidence type="ECO:0000313" key="10">
    <source>
        <dbReference type="Proteomes" id="UP001472866"/>
    </source>
</evidence>
<keyword evidence="3" id="KW-0653">Protein transport</keyword>
<dbReference type="AlphaFoldDB" id="A0AAX4NZG5"/>
<evidence type="ECO:0000313" key="9">
    <source>
        <dbReference type="EMBL" id="WZN59318.1"/>
    </source>
</evidence>
<keyword evidence="1 7" id="KW-0813">Transport</keyword>
<dbReference type="Proteomes" id="UP001472866">
    <property type="component" value="Chromosome 01"/>
</dbReference>
<dbReference type="GO" id="GO:0006406">
    <property type="term" value="P:mRNA export from nucleus"/>
    <property type="evidence" value="ECO:0007669"/>
    <property type="project" value="TreeGrafter"/>
</dbReference>
<comment type="similarity">
    <text evidence="7">Belongs to the nucleoporin Nup84/Nup107 family.</text>
</comment>
<evidence type="ECO:0000256" key="8">
    <source>
        <dbReference type="SAM" id="MobiDB-lite"/>
    </source>
</evidence>
<accession>A0AAX4NZG5</accession>
<keyword evidence="6 7" id="KW-0539">Nucleus</keyword>
<keyword evidence="4 7" id="KW-0811">Translocation</keyword>
<protein>
    <recommendedName>
        <fullName evidence="7">Nuclear pore complex protein</fullName>
    </recommendedName>
</protein>
<dbReference type="PANTHER" id="PTHR13003:SF2">
    <property type="entry name" value="NUCLEAR PORE COMPLEX PROTEIN NUP107"/>
    <property type="match status" value="1"/>
</dbReference>
<keyword evidence="7" id="KW-0472">Membrane</keyword>
<evidence type="ECO:0000256" key="7">
    <source>
        <dbReference type="RuleBase" id="RU365072"/>
    </source>
</evidence>
<comment type="subunit">
    <text evidence="7">Part of the nuclear pore complex (NPC).</text>
</comment>
<dbReference type="EMBL" id="CP151501">
    <property type="protein sequence ID" value="WZN59318.1"/>
    <property type="molecule type" value="Genomic_DNA"/>
</dbReference>
<reference evidence="9 10" key="1">
    <citation type="submission" date="2024-03" db="EMBL/GenBank/DDBJ databases">
        <title>Complete genome sequence of the green alga Chloropicon roscoffensis RCC1871.</title>
        <authorList>
            <person name="Lemieux C."/>
            <person name="Pombert J.-F."/>
            <person name="Otis C."/>
            <person name="Turmel M."/>
        </authorList>
    </citation>
    <scope>NUCLEOTIDE SEQUENCE [LARGE SCALE GENOMIC DNA]</scope>
    <source>
        <strain evidence="9 10">RCC1871</strain>
    </source>
</reference>
<dbReference type="InterPro" id="IPR007252">
    <property type="entry name" value="Nup84/Nup107"/>
</dbReference>
<keyword evidence="2" id="KW-0509">mRNA transport</keyword>
<dbReference type="PANTHER" id="PTHR13003">
    <property type="entry name" value="NUP107-RELATED"/>
    <property type="match status" value="1"/>
</dbReference>
<organism evidence="9 10">
    <name type="scientific">Chloropicon roscoffensis</name>
    <dbReference type="NCBI Taxonomy" id="1461544"/>
    <lineage>
        <taxon>Eukaryota</taxon>
        <taxon>Viridiplantae</taxon>
        <taxon>Chlorophyta</taxon>
        <taxon>Chloropicophyceae</taxon>
        <taxon>Chloropicales</taxon>
        <taxon>Chloropicaceae</taxon>
        <taxon>Chloropicon</taxon>
    </lineage>
</organism>
<dbReference type="Gene3D" id="1.10.3450.20">
    <property type="match status" value="1"/>
</dbReference>
<sequence>MSLGKGAGGPPPALSYADERGLLEELEQAAAGQMDFRGGGERGDALQDLSDRNLLPYVSVFEARNDALATHAASSAATVAAYAPHQESPFLRSPSKPLTRRDEIEAESVLDAQNVQVSYAQMMTRLGLDSLQGKPLQDCLRSSLAELEGFCLKRSYQLGGLCRKMMHNTMKYVSYKQAASEVRQEAATWCLLRHLFFEEPVLREAAGGGGDAMDLGDGGATTSTATDFVTEAVLQDEETRDAANVVSWLEFLAGLDLDEGHQGGLPKVGAGDGVWTETRAQCSIGGGEGLAELDPDAPSRQGRPIRAEDAKDSERVLRVVWRLLRSGRLRDACNICRECGQPWRAASLSAGGGVGLIAVGEAAASRAFDPANHEREFEASADELGLEPGTRRFLWKLSCLGVSESSAPSPSTAGAVGGAGGAAPNVSYEAATYGALCGNTRKVLPACTSWEDVLWAHARALLESRVDEAVLAGLSRASGHAAQLWRDGRPAGTPRTMEEVFGALSAADSGGQERDQMQRQLQALLVLRDYDGLLACLRDWILHPSDHEVGEFSFAEPPAPPTAMRFAAHLVLFLRFLGIVGSDSPSSDDASNEFGERQDLVNKVLQVYVIHLMDTEQHDLIPVYAAHLRDTSLDLTYMIFLDEMMKYSLVEQQKAYALACKYLGGSVPRLVCKYAKKVMEEARGPVEENAEHRAQACLWLCYEESLFHSALSHSVSLCRDFCLGGVRSHEAASTLLLQVLPPEFWRWLEALKFEGSHADANRMDLTDGGTVAFLALARELEDWKTWFEHQDSVRKWSALFSAASSASREALSAPNAQSLRREGERLLERAMGLLTGGWLQTTASDAGDPNAVGVTITCAAVEKPAGQEGIGFAADAQIEGFDPTTLQDALNNALESEGGHYAASCARGGEPGKFELKLRSASGKAAGPDLEAAAYILGWAIKGDLSEDLSGVGLCVQHLDCGENQAACRFLCRQCGMSKLLLQCIYVRQVLSGLPGDVSPRGRDLVKKIVGCDGSVDLTHYLSPFQVQELVLMEREAAINEMEAAAK</sequence>
<evidence type="ECO:0000256" key="2">
    <source>
        <dbReference type="ARBA" id="ARBA00022816"/>
    </source>
</evidence>
<keyword evidence="10" id="KW-1185">Reference proteome</keyword>
<keyword evidence="5 7" id="KW-0906">Nuclear pore complex</keyword>
<evidence type="ECO:0000256" key="6">
    <source>
        <dbReference type="ARBA" id="ARBA00023242"/>
    </source>
</evidence>
<proteinExistence type="inferred from homology"/>
<dbReference type="Gene3D" id="1.20.190.50">
    <property type="match status" value="1"/>
</dbReference>
<evidence type="ECO:0000256" key="5">
    <source>
        <dbReference type="ARBA" id="ARBA00023132"/>
    </source>
</evidence>
<name>A0AAX4NZG5_9CHLO</name>
<dbReference type="GO" id="GO:0031965">
    <property type="term" value="C:nuclear membrane"/>
    <property type="evidence" value="ECO:0007669"/>
    <property type="project" value="UniProtKB-SubCell"/>
</dbReference>
<evidence type="ECO:0000256" key="1">
    <source>
        <dbReference type="ARBA" id="ARBA00022448"/>
    </source>
</evidence>
<feature type="region of interest" description="Disordered" evidence="8">
    <location>
        <begin position="286"/>
        <end position="308"/>
    </location>
</feature>
<gene>
    <name evidence="9" type="ORF">HKI87_01g08440</name>
</gene>
<dbReference type="GO" id="GO:0000973">
    <property type="term" value="P:post-transcriptional tethering of RNA polymerase II gene DNA at nuclear periphery"/>
    <property type="evidence" value="ECO:0007669"/>
    <property type="project" value="TreeGrafter"/>
</dbReference>
<dbReference type="Pfam" id="PF04121">
    <property type="entry name" value="Nup84_Nup100"/>
    <property type="match status" value="1"/>
</dbReference>
<evidence type="ECO:0000256" key="3">
    <source>
        <dbReference type="ARBA" id="ARBA00022927"/>
    </source>
</evidence>
<comment type="function">
    <text evidence="7">Functions as a component of the nuclear pore complex (NPC).</text>
</comment>
<dbReference type="GO" id="GO:0031080">
    <property type="term" value="C:nuclear pore outer ring"/>
    <property type="evidence" value="ECO:0007669"/>
    <property type="project" value="TreeGrafter"/>
</dbReference>